<accession>A0A9Q3I141</accession>
<dbReference type="EMBL" id="AVOT02030318">
    <property type="protein sequence ID" value="MBW0523482.1"/>
    <property type="molecule type" value="Genomic_DNA"/>
</dbReference>
<name>A0A9Q3I141_9BASI</name>
<protein>
    <submittedName>
        <fullName evidence="1">Uncharacterized protein</fullName>
    </submittedName>
</protein>
<dbReference type="AlphaFoldDB" id="A0A9Q3I141"/>
<gene>
    <name evidence="1" type="ORF">O181_063197</name>
</gene>
<evidence type="ECO:0000313" key="2">
    <source>
        <dbReference type="Proteomes" id="UP000765509"/>
    </source>
</evidence>
<evidence type="ECO:0000313" key="1">
    <source>
        <dbReference type="EMBL" id="MBW0523482.1"/>
    </source>
</evidence>
<dbReference type="Proteomes" id="UP000765509">
    <property type="component" value="Unassembled WGS sequence"/>
</dbReference>
<comment type="caution">
    <text evidence="1">The sequence shown here is derived from an EMBL/GenBank/DDBJ whole genome shotgun (WGS) entry which is preliminary data.</text>
</comment>
<reference evidence="1" key="1">
    <citation type="submission" date="2021-03" db="EMBL/GenBank/DDBJ databases">
        <title>Draft genome sequence of rust myrtle Austropuccinia psidii MF-1, a brazilian biotype.</title>
        <authorList>
            <person name="Quecine M.C."/>
            <person name="Pachon D.M.R."/>
            <person name="Bonatelli M.L."/>
            <person name="Correr F.H."/>
            <person name="Franceschini L.M."/>
            <person name="Leite T.F."/>
            <person name="Margarido G.R.A."/>
            <person name="Almeida C.A."/>
            <person name="Ferrarezi J.A."/>
            <person name="Labate C.A."/>
        </authorList>
    </citation>
    <scope>NUCLEOTIDE SEQUENCE</scope>
    <source>
        <strain evidence="1">MF-1</strain>
    </source>
</reference>
<organism evidence="1 2">
    <name type="scientific">Austropuccinia psidii MF-1</name>
    <dbReference type="NCBI Taxonomy" id="1389203"/>
    <lineage>
        <taxon>Eukaryota</taxon>
        <taxon>Fungi</taxon>
        <taxon>Dikarya</taxon>
        <taxon>Basidiomycota</taxon>
        <taxon>Pucciniomycotina</taxon>
        <taxon>Pucciniomycetes</taxon>
        <taxon>Pucciniales</taxon>
        <taxon>Sphaerophragmiaceae</taxon>
        <taxon>Austropuccinia</taxon>
    </lineage>
</organism>
<proteinExistence type="predicted"/>
<keyword evidence="2" id="KW-1185">Reference proteome</keyword>
<sequence length="108" mass="11767">MAASRGLMTPWSLPSSPQAGIAGITSHPTTSSNADLFPQSSISSVLPHLQLHHHSNLRAALPGIRIFLYKIIISSSTFIPPNFQLGPTVDLSDKFLKLHRPASFTYLF</sequence>